<dbReference type="EMBL" id="REGN01005337">
    <property type="protein sequence ID" value="RNA13727.1"/>
    <property type="molecule type" value="Genomic_DNA"/>
</dbReference>
<accession>A0A3M7QQI4</accession>
<sequence length="95" mass="11014">MDEIASFSTWFRTISSALNNTLWLIGLSNLFRFSLTEFLNIHRRFWFVLLSDIANTQLSTSFIHIFLTDNSSVEIASSCQEHGLIINTRCECMKF</sequence>
<reference evidence="1 2" key="1">
    <citation type="journal article" date="2018" name="Sci. Rep.">
        <title>Genomic signatures of local adaptation to the degree of environmental predictability in rotifers.</title>
        <authorList>
            <person name="Franch-Gras L."/>
            <person name="Hahn C."/>
            <person name="Garcia-Roger E.M."/>
            <person name="Carmona M.J."/>
            <person name="Serra M."/>
            <person name="Gomez A."/>
        </authorList>
    </citation>
    <scope>NUCLEOTIDE SEQUENCE [LARGE SCALE GENOMIC DNA]</scope>
    <source>
        <strain evidence="1">HYR1</strain>
    </source>
</reference>
<proteinExistence type="predicted"/>
<name>A0A3M7QQI4_BRAPC</name>
<evidence type="ECO:0000313" key="1">
    <source>
        <dbReference type="EMBL" id="RNA13727.1"/>
    </source>
</evidence>
<keyword evidence="2" id="KW-1185">Reference proteome</keyword>
<dbReference type="AlphaFoldDB" id="A0A3M7QQI4"/>
<gene>
    <name evidence="1" type="ORF">BpHYR1_023295</name>
</gene>
<comment type="caution">
    <text evidence="1">The sequence shown here is derived from an EMBL/GenBank/DDBJ whole genome shotgun (WGS) entry which is preliminary data.</text>
</comment>
<protein>
    <submittedName>
        <fullName evidence="1">Uncharacterized protein</fullName>
    </submittedName>
</protein>
<dbReference type="Proteomes" id="UP000276133">
    <property type="component" value="Unassembled WGS sequence"/>
</dbReference>
<organism evidence="1 2">
    <name type="scientific">Brachionus plicatilis</name>
    <name type="common">Marine rotifer</name>
    <name type="synonym">Brachionus muelleri</name>
    <dbReference type="NCBI Taxonomy" id="10195"/>
    <lineage>
        <taxon>Eukaryota</taxon>
        <taxon>Metazoa</taxon>
        <taxon>Spiralia</taxon>
        <taxon>Gnathifera</taxon>
        <taxon>Rotifera</taxon>
        <taxon>Eurotatoria</taxon>
        <taxon>Monogononta</taxon>
        <taxon>Pseudotrocha</taxon>
        <taxon>Ploima</taxon>
        <taxon>Brachionidae</taxon>
        <taxon>Brachionus</taxon>
    </lineage>
</organism>
<evidence type="ECO:0000313" key="2">
    <source>
        <dbReference type="Proteomes" id="UP000276133"/>
    </source>
</evidence>